<dbReference type="Proteomes" id="UP000318065">
    <property type="component" value="Chromosome"/>
</dbReference>
<gene>
    <name evidence="2" type="ORF">RxyAA322_12460</name>
</gene>
<organism evidence="2 3">
    <name type="scientific">Rubrobacter xylanophilus</name>
    <dbReference type="NCBI Taxonomy" id="49319"/>
    <lineage>
        <taxon>Bacteria</taxon>
        <taxon>Bacillati</taxon>
        <taxon>Actinomycetota</taxon>
        <taxon>Rubrobacteria</taxon>
        <taxon>Rubrobacterales</taxon>
        <taxon>Rubrobacteraceae</taxon>
        <taxon>Rubrobacter</taxon>
    </lineage>
</organism>
<dbReference type="RefSeq" id="WP_143527405.1">
    <property type="nucleotide sequence ID" value="NZ_AP019791.1"/>
</dbReference>
<keyword evidence="1" id="KW-1133">Transmembrane helix</keyword>
<dbReference type="AlphaFoldDB" id="A0A510HHC1"/>
<reference evidence="2" key="1">
    <citation type="journal article" date="2019" name="Microbiol. Resour. Announc.">
        <title>Complete Genome Sequence of Rubrobacter xylanophilus Strain AA3-22, Isolated from Arima Onsen in Japan.</title>
        <authorList>
            <person name="Tomariguchi N."/>
            <person name="Miyazaki K."/>
        </authorList>
    </citation>
    <scope>NUCLEOTIDE SEQUENCE [LARGE SCALE GENOMIC DNA]</scope>
    <source>
        <strain evidence="2">AA3-22</strain>
    </source>
</reference>
<evidence type="ECO:0000313" key="2">
    <source>
        <dbReference type="EMBL" id="BBL79392.1"/>
    </source>
</evidence>
<proteinExistence type="predicted"/>
<dbReference type="EMBL" id="AP019791">
    <property type="protein sequence ID" value="BBL79392.1"/>
    <property type="molecule type" value="Genomic_DNA"/>
</dbReference>
<sequence>MSEAARRLLPLALACTFAAALFGFGAEMFSWRSAYAGEEGRVTLIQISRLAVLVALAVLLALRGGWWGVAAAVGMVFAATAAEWALFPLAYRWAALEDPAGYARRFGEVHRPGYGEWSTYDVIAVGFSAALAQGLRMMAGVNPTGPRDE</sequence>
<feature type="transmembrane region" description="Helical" evidence="1">
    <location>
        <begin position="69"/>
        <end position="91"/>
    </location>
</feature>
<dbReference type="OrthoDB" id="5245028at2"/>
<keyword evidence="1" id="KW-0472">Membrane</keyword>
<evidence type="ECO:0000256" key="1">
    <source>
        <dbReference type="SAM" id="Phobius"/>
    </source>
</evidence>
<feature type="transmembrane region" description="Helical" evidence="1">
    <location>
        <begin position="46"/>
        <end position="62"/>
    </location>
</feature>
<keyword evidence="3" id="KW-1185">Reference proteome</keyword>
<keyword evidence="1" id="KW-0812">Transmembrane</keyword>
<evidence type="ECO:0000313" key="3">
    <source>
        <dbReference type="Proteomes" id="UP000318065"/>
    </source>
</evidence>
<name>A0A510HHC1_9ACTN</name>
<accession>A0A510HHC1</accession>
<protein>
    <submittedName>
        <fullName evidence="2">Uncharacterized protein</fullName>
    </submittedName>
</protein>